<accession>A0A0G9HCZ1</accession>
<evidence type="ECO:0000313" key="1">
    <source>
        <dbReference type="EMBL" id="APG05523.1"/>
    </source>
</evidence>
<name>A0A0G9HCZ1_9GAMM</name>
<dbReference type="OrthoDB" id="5565234at2"/>
<evidence type="ECO:0000313" key="2">
    <source>
        <dbReference type="Proteomes" id="UP000182987"/>
    </source>
</evidence>
<dbReference type="KEGG" id="lrz:BJI69_17535"/>
<dbReference type="Pfam" id="PF11769">
    <property type="entry name" value="DUF3313"/>
    <property type="match status" value="1"/>
</dbReference>
<protein>
    <submittedName>
        <fullName evidence="1">Uncharacterized protein</fullName>
    </submittedName>
</protein>
<keyword evidence="2" id="KW-1185">Reference proteome</keyword>
<organism evidence="1 2">
    <name type="scientific">Luteibacter rhizovicinus DSM 16549</name>
    <dbReference type="NCBI Taxonomy" id="1440763"/>
    <lineage>
        <taxon>Bacteria</taxon>
        <taxon>Pseudomonadati</taxon>
        <taxon>Pseudomonadota</taxon>
        <taxon>Gammaproteobacteria</taxon>
        <taxon>Lysobacterales</taxon>
        <taxon>Rhodanobacteraceae</taxon>
        <taxon>Luteibacter</taxon>
    </lineage>
</organism>
<dbReference type="EMBL" id="CP017480">
    <property type="protein sequence ID" value="APG05523.1"/>
    <property type="molecule type" value="Genomic_DNA"/>
</dbReference>
<dbReference type="Proteomes" id="UP000182987">
    <property type="component" value="Chromosome"/>
</dbReference>
<dbReference type="AlphaFoldDB" id="A0A0G9HCZ1"/>
<dbReference type="InterPro" id="IPR021747">
    <property type="entry name" value="DUF3313"/>
</dbReference>
<dbReference type="STRING" id="1440763.BJI69_17535"/>
<gene>
    <name evidence="1" type="ORF">BJI69_17535</name>
</gene>
<dbReference type="PATRIC" id="fig|1440763.5.peg.2098"/>
<reference evidence="2" key="1">
    <citation type="submission" date="2016-09" db="EMBL/GenBank/DDBJ databases">
        <authorList>
            <person name="Lysoe E."/>
        </authorList>
    </citation>
    <scope>NUCLEOTIDE SEQUENCE [LARGE SCALE GENOMIC DNA]</scope>
    <source>
        <strain evidence="2">LJ96T</strain>
    </source>
</reference>
<dbReference type="RefSeq" id="WP_046967777.1">
    <property type="nucleotide sequence ID" value="NZ_CP017480.1"/>
</dbReference>
<proteinExistence type="predicted"/>
<sequence>MRPSLSVLLGLFVLTLATAAAVPPQSGFLDSYPPLQPDARHPGSFIYLAPGGSLKGLTKVQIDPILVWYSKDSTYQGIDPNELSAVTENLRKALVKHLEPTYPVVDTAGPDVLHLRIAITNVMAEKKKRGILGYTPVGFVIGAAKNAATAGPNINIASATLEVELLDGSGKRIAVAIDPLLGADIQKENLTWSDIGKVLDAAGTRLRGRMDSDNLHP</sequence>